<organism evidence="2 3">
    <name type="scientific">Streptomyces galilaeus</name>
    <dbReference type="NCBI Taxonomy" id="33899"/>
    <lineage>
        <taxon>Bacteria</taxon>
        <taxon>Bacillati</taxon>
        <taxon>Actinomycetota</taxon>
        <taxon>Actinomycetes</taxon>
        <taxon>Kitasatosporales</taxon>
        <taxon>Streptomycetaceae</taxon>
        <taxon>Streptomyces</taxon>
    </lineage>
</organism>
<protein>
    <recommendedName>
        <fullName evidence="4">Sigma-70 family RNA polymerase sigma factor</fullName>
    </recommendedName>
</protein>
<evidence type="ECO:0000313" key="2">
    <source>
        <dbReference type="EMBL" id="MFM9652779.1"/>
    </source>
</evidence>
<comment type="caution">
    <text evidence="2">The sequence shown here is derived from an EMBL/GenBank/DDBJ whole genome shotgun (WGS) entry which is preliminary data.</text>
</comment>
<keyword evidence="1" id="KW-0175">Coiled coil</keyword>
<keyword evidence="3" id="KW-1185">Reference proteome</keyword>
<evidence type="ECO:0000313" key="3">
    <source>
        <dbReference type="Proteomes" id="UP001631993"/>
    </source>
</evidence>
<sequence length="80" mass="8851">MEPKPWRDRVRDEEELLAQLNQAASDAASRRAQALRDGVTELGTVAEVARALGRSWQAVDQALKRDQRKKAPDPGAPTTE</sequence>
<dbReference type="EMBL" id="JBJVNE010000032">
    <property type="protein sequence ID" value="MFM9652779.1"/>
    <property type="molecule type" value="Genomic_DNA"/>
</dbReference>
<name>A0ABW9IWE3_STRGJ</name>
<proteinExistence type="predicted"/>
<dbReference type="RefSeq" id="WP_252545310.1">
    <property type="nucleotide sequence ID" value="NZ_JBJVNE010000032.1"/>
</dbReference>
<evidence type="ECO:0000256" key="1">
    <source>
        <dbReference type="SAM" id="Coils"/>
    </source>
</evidence>
<evidence type="ECO:0008006" key="4">
    <source>
        <dbReference type="Google" id="ProtNLM"/>
    </source>
</evidence>
<dbReference type="Proteomes" id="UP001631993">
    <property type="component" value="Unassembled WGS sequence"/>
</dbReference>
<reference evidence="2 3" key="1">
    <citation type="submission" date="2024-12" db="EMBL/GenBank/DDBJ databases">
        <title>Forecasting of Potato common scab and diversities of Pathogenic streptomyces spp. in china.</title>
        <authorList>
            <person name="Handique U."/>
            <person name="Wu J."/>
        </authorList>
    </citation>
    <scope>NUCLEOTIDE SEQUENCE [LARGE SCALE GENOMIC DNA]</scope>
    <source>
        <strain evidence="2 3">ZRIMU1585</strain>
    </source>
</reference>
<accession>A0ABW9IWE3</accession>
<feature type="coiled-coil region" evidence="1">
    <location>
        <begin position="10"/>
        <end position="37"/>
    </location>
</feature>
<gene>
    <name evidence="2" type="ORF">ACKI1S_42600</name>
</gene>